<dbReference type="AlphaFoldDB" id="A0A285PHX5"/>
<keyword evidence="2" id="KW-1185">Reference proteome</keyword>
<dbReference type="Proteomes" id="UP000219439">
    <property type="component" value="Unassembled WGS sequence"/>
</dbReference>
<protein>
    <recommendedName>
        <fullName evidence="3">Antibiotic biosynthesis monooxygenase</fullName>
    </recommendedName>
</protein>
<proteinExistence type="predicted"/>
<evidence type="ECO:0000313" key="1">
    <source>
        <dbReference type="EMBL" id="SNZ19471.1"/>
    </source>
</evidence>
<dbReference type="EMBL" id="OBEL01000002">
    <property type="protein sequence ID" value="SNZ19471.1"/>
    <property type="molecule type" value="Genomic_DNA"/>
</dbReference>
<dbReference type="InterPro" id="IPR011008">
    <property type="entry name" value="Dimeric_a/b-barrel"/>
</dbReference>
<dbReference type="SUPFAM" id="SSF54909">
    <property type="entry name" value="Dimeric alpha+beta barrel"/>
    <property type="match status" value="1"/>
</dbReference>
<reference evidence="1 2" key="1">
    <citation type="submission" date="2017-09" db="EMBL/GenBank/DDBJ databases">
        <authorList>
            <person name="Ehlers B."/>
            <person name="Leendertz F.H."/>
        </authorList>
    </citation>
    <scope>NUCLEOTIDE SEQUENCE [LARGE SCALE GENOMIC DNA]</scope>
    <source>
        <strain evidence="1 2">DSM 18289</strain>
    </source>
</reference>
<accession>A0A285PHX5</accession>
<evidence type="ECO:0000313" key="2">
    <source>
        <dbReference type="Proteomes" id="UP000219439"/>
    </source>
</evidence>
<sequence length="100" mass="10917">MAQDAGVIEIVTMKLAEGVTVQEFKPVDKAIEEEHVSKQPGFISRQAAFSGGKWAVVVSWESADAAQASMDSFASARAAERFMSMIDPSSMLMTRYELAR</sequence>
<evidence type="ECO:0008006" key="3">
    <source>
        <dbReference type="Google" id="ProtNLM"/>
    </source>
</evidence>
<organism evidence="1 2">
    <name type="scientific">Cohaesibacter gelatinilyticus</name>
    <dbReference type="NCBI Taxonomy" id="372072"/>
    <lineage>
        <taxon>Bacteria</taxon>
        <taxon>Pseudomonadati</taxon>
        <taxon>Pseudomonadota</taxon>
        <taxon>Alphaproteobacteria</taxon>
        <taxon>Hyphomicrobiales</taxon>
        <taxon>Cohaesibacteraceae</taxon>
    </lineage>
</organism>
<name>A0A285PHX5_9HYPH</name>
<gene>
    <name evidence="1" type="ORF">SAMN06265368_2559</name>
</gene>